<reference evidence="3" key="1">
    <citation type="submission" date="2019-07" db="EMBL/GenBank/DDBJ databases">
        <title>Hyphodiscus hymeniophilus genome sequencing and assembly.</title>
        <authorList>
            <person name="Kramer G."/>
            <person name="Nodwell J."/>
        </authorList>
    </citation>
    <scope>NUCLEOTIDE SEQUENCE</scope>
    <source>
        <strain evidence="3">ATCC 34498</strain>
    </source>
</reference>
<dbReference type="EMBL" id="VNKQ01000009">
    <property type="protein sequence ID" value="KAG0649057.1"/>
    <property type="molecule type" value="Genomic_DNA"/>
</dbReference>
<dbReference type="PANTHER" id="PTHR37846:SF1">
    <property type="entry name" value="DEACETYLASE-LIKE PROTEIN"/>
    <property type="match status" value="1"/>
</dbReference>
<feature type="region of interest" description="Disordered" evidence="1">
    <location>
        <begin position="320"/>
        <end position="347"/>
    </location>
</feature>
<feature type="region of interest" description="Disordered" evidence="1">
    <location>
        <begin position="1"/>
        <end position="59"/>
    </location>
</feature>
<feature type="domain" description="DUF7719" evidence="2">
    <location>
        <begin position="153"/>
        <end position="203"/>
    </location>
</feature>
<evidence type="ECO:0000259" key="2">
    <source>
        <dbReference type="Pfam" id="PF24841"/>
    </source>
</evidence>
<gene>
    <name evidence="3" type="ORF">D0Z07_5067</name>
</gene>
<accession>A0A9P6VJZ9</accession>
<proteinExistence type="predicted"/>
<dbReference type="PANTHER" id="PTHR37846">
    <property type="entry name" value="YALI0B21296P"/>
    <property type="match status" value="1"/>
</dbReference>
<dbReference type="InterPro" id="IPR056136">
    <property type="entry name" value="DUF7719"/>
</dbReference>
<dbReference type="Pfam" id="PF24841">
    <property type="entry name" value="DUF7719"/>
    <property type="match status" value="1"/>
</dbReference>
<dbReference type="OrthoDB" id="5597489at2759"/>
<comment type="caution">
    <text evidence="3">The sequence shown here is derived from an EMBL/GenBank/DDBJ whole genome shotgun (WGS) entry which is preliminary data.</text>
</comment>
<organism evidence="3 4">
    <name type="scientific">Hyphodiscus hymeniophilus</name>
    <dbReference type="NCBI Taxonomy" id="353542"/>
    <lineage>
        <taxon>Eukaryota</taxon>
        <taxon>Fungi</taxon>
        <taxon>Dikarya</taxon>
        <taxon>Ascomycota</taxon>
        <taxon>Pezizomycotina</taxon>
        <taxon>Leotiomycetes</taxon>
        <taxon>Helotiales</taxon>
        <taxon>Hyphodiscaceae</taxon>
        <taxon>Hyphodiscus</taxon>
    </lineage>
</organism>
<evidence type="ECO:0000256" key="1">
    <source>
        <dbReference type="SAM" id="MobiDB-lite"/>
    </source>
</evidence>
<dbReference type="Proteomes" id="UP000785200">
    <property type="component" value="Unassembled WGS sequence"/>
</dbReference>
<evidence type="ECO:0000313" key="3">
    <source>
        <dbReference type="EMBL" id="KAG0649057.1"/>
    </source>
</evidence>
<keyword evidence="4" id="KW-1185">Reference proteome</keyword>
<sequence length="347" mass="38408">MGRSAKERKDAKFKLKHPDRSGPDPSQQTLLDLAEQRGLLKTPPGEKVDNGSSDDDEPLIGRLGDSTLWSLSLTMLHFTLDVLVSHQYAMELEWPAIMTRAAQAFPGTDFPSYSHGSADSSQVILLLVYSFHPHPTPPILLPTINPRLQPLLHQALFFGGSICAGCYLIHITNERGYYAQMKQAPPLGCLWIWSVIELDLMISNNMALSDQVLEISGHDCLGQRFEIPRAATGALYQNDLLDAVDSHHFLRVHLPALLDLRARNCTSSFPAYPISHAGQTPSSPAYLDDLCAAPLCFATSFPDLSVSYYPISSINLPEMPSESGDLRRNHTHLRKQNPTAQSLPLLY</sequence>
<feature type="compositionally biased region" description="Basic and acidic residues" evidence="1">
    <location>
        <begin position="1"/>
        <end position="22"/>
    </location>
</feature>
<protein>
    <recommendedName>
        <fullName evidence="2">DUF7719 domain-containing protein</fullName>
    </recommendedName>
</protein>
<feature type="compositionally biased region" description="Polar residues" evidence="1">
    <location>
        <begin position="336"/>
        <end position="347"/>
    </location>
</feature>
<name>A0A9P6VJZ9_9HELO</name>
<evidence type="ECO:0000313" key="4">
    <source>
        <dbReference type="Proteomes" id="UP000785200"/>
    </source>
</evidence>
<dbReference type="AlphaFoldDB" id="A0A9P6VJZ9"/>